<gene>
    <name evidence="1" type="ORF">NQ314_005243</name>
</gene>
<name>A0AAV8ZJ27_9CUCU</name>
<reference evidence="1" key="1">
    <citation type="journal article" date="2023" name="Insect Mol. Biol.">
        <title>Genome sequencing provides insights into the evolution of gene families encoding plant cell wall-degrading enzymes in longhorned beetles.</title>
        <authorList>
            <person name="Shin N.R."/>
            <person name="Okamura Y."/>
            <person name="Kirsch R."/>
            <person name="Pauchet Y."/>
        </authorList>
    </citation>
    <scope>NUCLEOTIDE SEQUENCE</scope>
    <source>
        <strain evidence="1">RBIC_L_NR</strain>
    </source>
</reference>
<evidence type="ECO:0000313" key="2">
    <source>
        <dbReference type="Proteomes" id="UP001162156"/>
    </source>
</evidence>
<dbReference type="EMBL" id="JANEYF010001459">
    <property type="protein sequence ID" value="KAJ8963915.1"/>
    <property type="molecule type" value="Genomic_DNA"/>
</dbReference>
<accession>A0AAV8ZJ27</accession>
<dbReference type="Proteomes" id="UP001162156">
    <property type="component" value="Unassembled WGS sequence"/>
</dbReference>
<organism evidence="1 2">
    <name type="scientific">Rhamnusium bicolor</name>
    <dbReference type="NCBI Taxonomy" id="1586634"/>
    <lineage>
        <taxon>Eukaryota</taxon>
        <taxon>Metazoa</taxon>
        <taxon>Ecdysozoa</taxon>
        <taxon>Arthropoda</taxon>
        <taxon>Hexapoda</taxon>
        <taxon>Insecta</taxon>
        <taxon>Pterygota</taxon>
        <taxon>Neoptera</taxon>
        <taxon>Endopterygota</taxon>
        <taxon>Coleoptera</taxon>
        <taxon>Polyphaga</taxon>
        <taxon>Cucujiformia</taxon>
        <taxon>Chrysomeloidea</taxon>
        <taxon>Cerambycidae</taxon>
        <taxon>Lepturinae</taxon>
        <taxon>Rhagiini</taxon>
        <taxon>Rhamnusium</taxon>
    </lineage>
</organism>
<dbReference type="Gene3D" id="4.10.365.10">
    <property type="entry name" value="p27"/>
    <property type="match status" value="1"/>
</dbReference>
<sequence>MDSFVCKIVVLENKEQRVLKPRKLDEKNNLNRFIKANTIKKCLFGVANPADTDQMLQEQYEIDRQRFNEKFGFDIREIENMESEKNNENIVNGRPSVSKKCVTSRKILRAQRRVFKPHNSQAVITG</sequence>
<proteinExistence type="predicted"/>
<dbReference type="AlphaFoldDB" id="A0AAV8ZJ27"/>
<protein>
    <submittedName>
        <fullName evidence="1">Uncharacterized protein</fullName>
    </submittedName>
</protein>
<comment type="caution">
    <text evidence="1">The sequence shown here is derived from an EMBL/GenBank/DDBJ whole genome shotgun (WGS) entry which is preliminary data.</text>
</comment>
<keyword evidence="2" id="KW-1185">Reference proteome</keyword>
<dbReference type="InterPro" id="IPR044898">
    <property type="entry name" value="CDI_dom_sf"/>
</dbReference>
<evidence type="ECO:0000313" key="1">
    <source>
        <dbReference type="EMBL" id="KAJ8963915.1"/>
    </source>
</evidence>